<reference evidence="2 3" key="1">
    <citation type="submission" date="2007-11" db="EMBL/GenBank/DDBJ databases">
        <authorList>
            <person name="Wagner-Dobler I."/>
            <person name="Ferriera S."/>
            <person name="Johnson J."/>
            <person name="Kravitz S."/>
            <person name="Beeson K."/>
            <person name="Sutton G."/>
            <person name="Rogers Y.-H."/>
            <person name="Friedman R."/>
            <person name="Frazier M."/>
            <person name="Venter J.C."/>
        </authorList>
    </citation>
    <scope>NUCLEOTIDE SEQUENCE [LARGE SCALE GENOMIC DNA]</scope>
    <source>
        <strain evidence="2 3">HEL-45</strain>
    </source>
</reference>
<dbReference type="InterPro" id="IPR050535">
    <property type="entry name" value="DNA_Repair-Maintenance_Comp"/>
</dbReference>
<sequence>MPPIRTPPPQAIQDNRMTFRFIHASDLHIGRKFANIPQPPDGNIRGRLMEARHGAITKLAQAARDHGAAHVLLAGDTFDTATPSPAVMRQALTAMGEASGVIWWILPGNHDNLRDAEPLWDVIRRDAPGNIRALAEAAPIEMTEGATLLPCPVAFRAGASDPSSPLDHMQTPEGDLRIGLAHGGVTDFTESGDAIAPDRDRRARLDYLALGDWHGRMAVSDRVHYCGTPEQDRFKHGRRGVCLAVNIAGPGATPEVEEVETGSFLWSEAELQLHPRQDAAVALHALLPTTGRRDHLLRVTVSGWAGLPDRADLARATESCAPDFAHFDLVTEALATQYEAGDLDEIDRGGALRLAAETLVAEAESETHSQAERDVAADALARLHAYVQGAKT</sequence>
<comment type="caution">
    <text evidence="2">The sequence shown here is derived from an EMBL/GenBank/DDBJ whole genome shotgun (WGS) entry which is preliminary data.</text>
</comment>
<dbReference type="Gene3D" id="3.60.21.10">
    <property type="match status" value="1"/>
</dbReference>
<dbReference type="PANTHER" id="PTHR30337:SF0">
    <property type="entry name" value="NUCLEASE SBCCD SUBUNIT D"/>
    <property type="match status" value="1"/>
</dbReference>
<dbReference type="SUPFAM" id="SSF56300">
    <property type="entry name" value="Metallo-dependent phosphatases"/>
    <property type="match status" value="1"/>
</dbReference>
<evidence type="ECO:0000313" key="2">
    <source>
        <dbReference type="EMBL" id="EDQ04464.1"/>
    </source>
</evidence>
<proteinExistence type="predicted"/>
<keyword evidence="2" id="KW-0269">Exonuclease</keyword>
<dbReference type="GO" id="GO:0004527">
    <property type="term" value="F:exonuclease activity"/>
    <property type="evidence" value="ECO:0007669"/>
    <property type="project" value="UniProtKB-KW"/>
</dbReference>
<dbReference type="InterPro" id="IPR014577">
    <property type="entry name" value="UCP033093_metalloPase"/>
</dbReference>
<feature type="domain" description="Calcineurin-like phosphoesterase" evidence="1">
    <location>
        <begin position="19"/>
        <end position="124"/>
    </location>
</feature>
<name>A0ABM9X4S4_9RHOB</name>
<keyword evidence="3" id="KW-1185">Reference proteome</keyword>
<dbReference type="Pfam" id="PF00149">
    <property type="entry name" value="Metallophos"/>
    <property type="match status" value="1"/>
</dbReference>
<dbReference type="PIRSF" id="PIRSF033093">
    <property type="entry name" value="UCP_ML1119"/>
    <property type="match status" value="1"/>
</dbReference>
<keyword evidence="2" id="KW-0378">Hydrolase</keyword>
<accession>A0ABM9X4S4</accession>
<keyword evidence="2" id="KW-0540">Nuclease</keyword>
<dbReference type="Proteomes" id="UP000003257">
    <property type="component" value="Unassembled WGS sequence"/>
</dbReference>
<protein>
    <submittedName>
        <fullName evidence="2">Exonuclease SbcD</fullName>
    </submittedName>
</protein>
<dbReference type="InterPro" id="IPR004843">
    <property type="entry name" value="Calcineurin-like_PHP"/>
</dbReference>
<organism evidence="2 3">
    <name type="scientific">Sulfitobacter indolifex HEL-45</name>
    <dbReference type="NCBI Taxonomy" id="391624"/>
    <lineage>
        <taxon>Bacteria</taxon>
        <taxon>Pseudomonadati</taxon>
        <taxon>Pseudomonadota</taxon>
        <taxon>Alphaproteobacteria</taxon>
        <taxon>Rhodobacterales</taxon>
        <taxon>Roseobacteraceae</taxon>
        <taxon>Sulfitobacter</taxon>
    </lineage>
</organism>
<gene>
    <name evidence="2" type="ORF">OIHEL45_16084</name>
</gene>
<evidence type="ECO:0000259" key="1">
    <source>
        <dbReference type="Pfam" id="PF00149"/>
    </source>
</evidence>
<dbReference type="PANTHER" id="PTHR30337">
    <property type="entry name" value="COMPONENT OF ATP-DEPENDENT DSDNA EXONUCLEASE"/>
    <property type="match status" value="1"/>
</dbReference>
<evidence type="ECO:0000313" key="3">
    <source>
        <dbReference type="Proteomes" id="UP000003257"/>
    </source>
</evidence>
<dbReference type="InterPro" id="IPR029052">
    <property type="entry name" value="Metallo-depent_PP-like"/>
</dbReference>
<dbReference type="EMBL" id="ABID01000004">
    <property type="protein sequence ID" value="EDQ04464.1"/>
    <property type="molecule type" value="Genomic_DNA"/>
</dbReference>